<evidence type="ECO:0000313" key="9">
    <source>
        <dbReference type="Proteomes" id="UP000230066"/>
    </source>
</evidence>
<feature type="disulfide bond" evidence="4">
    <location>
        <begin position="482"/>
        <end position="491"/>
    </location>
</feature>
<proteinExistence type="predicted"/>
<dbReference type="Gene3D" id="2.10.25.10">
    <property type="entry name" value="Laminin"/>
    <property type="match status" value="2"/>
</dbReference>
<keyword evidence="3 4" id="KW-1015">Disulfide bond</keyword>
<accession>A0A4E0R245</accession>
<keyword evidence="5" id="KW-0472">Membrane</keyword>
<evidence type="ECO:0000313" key="8">
    <source>
        <dbReference type="EMBL" id="THD21325.1"/>
    </source>
</evidence>
<keyword evidence="9" id="KW-1185">Reference proteome</keyword>
<evidence type="ECO:0000256" key="1">
    <source>
        <dbReference type="ARBA" id="ARBA00022536"/>
    </source>
</evidence>
<evidence type="ECO:0000256" key="5">
    <source>
        <dbReference type="SAM" id="Phobius"/>
    </source>
</evidence>
<evidence type="ECO:0000256" key="4">
    <source>
        <dbReference type="PROSITE-ProRule" id="PRU00076"/>
    </source>
</evidence>
<dbReference type="InterPro" id="IPR051022">
    <property type="entry name" value="Notch_Cell-Fate_Det"/>
</dbReference>
<dbReference type="InterPro" id="IPR000742">
    <property type="entry name" value="EGF"/>
</dbReference>
<evidence type="ECO:0000259" key="7">
    <source>
        <dbReference type="PROSITE" id="PS50026"/>
    </source>
</evidence>
<feature type="chain" id="PRO_5020027407" evidence="6">
    <location>
        <begin position="17"/>
        <end position="618"/>
    </location>
</feature>
<feature type="disulfide bond" evidence="4">
    <location>
        <begin position="458"/>
        <end position="468"/>
    </location>
</feature>
<dbReference type="SUPFAM" id="SSF57196">
    <property type="entry name" value="EGF/Laminin"/>
    <property type="match status" value="1"/>
</dbReference>
<sequence length="618" mass="70318">MLFVCTILCLFSPTKGSEEQNWLDNLELYSYFPLYEPPVFIPSEKMSRSLQQPRLPEVPFLPLEEIRDPPDIIYGRFQGLFQLFDQYRTEPINRTKVTLARKAVANVIHYLESGIFRRITNPDSEQKPEYENIVNSWLIFYYCITTYNFRKHYGPCTYGMVITRNASIGYKSALDWDPARDLDWIPQRDTFLLILYNLALCQHYEKRYTFLCPSLCLGRVNPGLNRMEITTKFGNPCENRRVWNIFIYNLFADLVRPSQLTLLPGEGEFLKWVTKESGYSCDCAAHYRWVDTTLQCERAADWVDQCKLSSSGSVHSLGPCNQTGTYQCTTDQNTGAAYCECNPGYTGARCEKMLDACLMSLVTYMYKDPKTGKKVRKTASGMEMCNVNMSGLQARTKLVESLEDLEFSDSKPKLREVFIHSQCIPSLGTTGYRCQCEPPFTEDTSHPMPNCFKRTGPCDERLCLHGTCVASSDPNATSICVCNPGYDGPQCERRADHWSVWSECLPICGTNRTRTRRRSTIIRDPSAWEPRFDDLAELPNKMSDLELLSYPGELIQTEVCPPRTGTQCPFSPNNPNYQSLAATDPGLLELQAFLSLAISMFLLIIGIAACIARVVRGT</sequence>
<dbReference type="PROSITE" id="PS00022">
    <property type="entry name" value="EGF_1"/>
    <property type="match status" value="2"/>
</dbReference>
<name>A0A4E0R245_FASHE</name>
<dbReference type="PROSITE" id="PS01186">
    <property type="entry name" value="EGF_2"/>
    <property type="match status" value="2"/>
</dbReference>
<feature type="domain" description="EGF-like" evidence="7">
    <location>
        <begin position="454"/>
        <end position="492"/>
    </location>
</feature>
<dbReference type="InterPro" id="IPR002049">
    <property type="entry name" value="LE_dom"/>
</dbReference>
<gene>
    <name evidence="8" type="ORF">D915_008083</name>
</gene>
<keyword evidence="5" id="KW-0812">Transmembrane</keyword>
<dbReference type="PANTHER" id="PTHR24049">
    <property type="entry name" value="CRUMBS FAMILY MEMBER"/>
    <property type="match status" value="1"/>
</dbReference>
<dbReference type="CDD" id="cd00055">
    <property type="entry name" value="EGF_Lam"/>
    <property type="match status" value="1"/>
</dbReference>
<evidence type="ECO:0000256" key="3">
    <source>
        <dbReference type="ARBA" id="ARBA00023157"/>
    </source>
</evidence>
<comment type="caution">
    <text evidence="4">Lacks conserved residue(s) required for the propagation of feature annotation.</text>
</comment>
<feature type="disulfide bond" evidence="4">
    <location>
        <begin position="341"/>
        <end position="350"/>
    </location>
</feature>
<feature type="signal peptide" evidence="6">
    <location>
        <begin position="1"/>
        <end position="16"/>
    </location>
</feature>
<feature type="transmembrane region" description="Helical" evidence="5">
    <location>
        <begin position="592"/>
        <end position="615"/>
    </location>
</feature>
<dbReference type="Proteomes" id="UP000230066">
    <property type="component" value="Unassembled WGS sequence"/>
</dbReference>
<dbReference type="AlphaFoldDB" id="A0A4E0R245"/>
<dbReference type="SMART" id="SM00181">
    <property type="entry name" value="EGF"/>
    <property type="match status" value="2"/>
</dbReference>
<feature type="disulfide bond" evidence="4">
    <location>
        <begin position="463"/>
        <end position="480"/>
    </location>
</feature>
<comment type="caution">
    <text evidence="8">The sequence shown here is derived from an EMBL/GenBank/DDBJ whole genome shotgun (WGS) entry which is preliminary data.</text>
</comment>
<feature type="domain" description="EGF-like" evidence="7">
    <location>
        <begin position="311"/>
        <end position="351"/>
    </location>
</feature>
<keyword evidence="1 4" id="KW-0245">EGF-like domain</keyword>
<keyword evidence="6" id="KW-0732">Signal</keyword>
<evidence type="ECO:0000256" key="6">
    <source>
        <dbReference type="SAM" id="SignalP"/>
    </source>
</evidence>
<protein>
    <submittedName>
        <fullName evidence="8">Acidic fibroblast growth factor intracellular binding protein</fullName>
    </submittedName>
</protein>
<organism evidence="8 9">
    <name type="scientific">Fasciola hepatica</name>
    <name type="common">Liver fluke</name>
    <dbReference type="NCBI Taxonomy" id="6192"/>
    <lineage>
        <taxon>Eukaryota</taxon>
        <taxon>Metazoa</taxon>
        <taxon>Spiralia</taxon>
        <taxon>Lophotrochozoa</taxon>
        <taxon>Platyhelminthes</taxon>
        <taxon>Trematoda</taxon>
        <taxon>Digenea</taxon>
        <taxon>Plagiorchiida</taxon>
        <taxon>Echinostomata</taxon>
        <taxon>Echinostomatoidea</taxon>
        <taxon>Fasciolidae</taxon>
        <taxon>Fasciola</taxon>
    </lineage>
</organism>
<dbReference type="PROSITE" id="PS50026">
    <property type="entry name" value="EGF_3"/>
    <property type="match status" value="2"/>
</dbReference>
<keyword evidence="5" id="KW-1133">Transmembrane helix</keyword>
<keyword evidence="2" id="KW-0677">Repeat</keyword>
<evidence type="ECO:0000256" key="2">
    <source>
        <dbReference type="ARBA" id="ARBA00022737"/>
    </source>
</evidence>
<reference evidence="8" key="1">
    <citation type="submission" date="2019-03" db="EMBL/GenBank/DDBJ databases">
        <title>Improved annotation for the trematode Fasciola hepatica.</title>
        <authorList>
            <person name="Choi Y.-J."/>
            <person name="Martin J."/>
            <person name="Mitreva M."/>
        </authorList>
    </citation>
    <scope>NUCLEOTIDE SEQUENCE [LARGE SCALE GENOMIC DNA]</scope>
</reference>
<dbReference type="EMBL" id="JXXN02003650">
    <property type="protein sequence ID" value="THD21325.1"/>
    <property type="molecule type" value="Genomic_DNA"/>
</dbReference>